<dbReference type="Pfam" id="PF00595">
    <property type="entry name" value="PDZ"/>
    <property type="match status" value="1"/>
</dbReference>
<dbReference type="InterPro" id="IPR001478">
    <property type="entry name" value="PDZ"/>
</dbReference>
<proteinExistence type="predicted"/>
<comment type="caution">
    <text evidence="3">The sequence shown here is derived from an EMBL/GenBank/DDBJ whole genome shotgun (WGS) entry which is preliminary data.</text>
</comment>
<dbReference type="CDD" id="cd00136">
    <property type="entry name" value="PDZ_canonical"/>
    <property type="match status" value="1"/>
</dbReference>
<feature type="coiled-coil region" evidence="1">
    <location>
        <begin position="94"/>
        <end position="121"/>
    </location>
</feature>
<dbReference type="EMBL" id="CAJNNV010002021">
    <property type="protein sequence ID" value="CAE8586354.1"/>
    <property type="molecule type" value="Genomic_DNA"/>
</dbReference>
<evidence type="ECO:0000259" key="2">
    <source>
        <dbReference type="PROSITE" id="PS50106"/>
    </source>
</evidence>
<organism evidence="3 4">
    <name type="scientific">Polarella glacialis</name>
    <name type="common">Dinoflagellate</name>
    <dbReference type="NCBI Taxonomy" id="89957"/>
    <lineage>
        <taxon>Eukaryota</taxon>
        <taxon>Sar</taxon>
        <taxon>Alveolata</taxon>
        <taxon>Dinophyceae</taxon>
        <taxon>Suessiales</taxon>
        <taxon>Suessiaceae</taxon>
        <taxon>Polarella</taxon>
    </lineage>
</organism>
<accession>A0A813DFH1</accession>
<name>A0A813DFH1_POLGL</name>
<keyword evidence="4" id="KW-1185">Reference proteome</keyword>
<gene>
    <name evidence="3" type="ORF">PGLA1383_LOCUS5228</name>
</gene>
<feature type="domain" description="PDZ" evidence="2">
    <location>
        <begin position="158"/>
        <end position="243"/>
    </location>
</feature>
<keyword evidence="1" id="KW-0175">Coiled coil</keyword>
<evidence type="ECO:0000313" key="3">
    <source>
        <dbReference type="EMBL" id="CAE8586354.1"/>
    </source>
</evidence>
<dbReference type="PROSITE" id="PS50106">
    <property type="entry name" value="PDZ"/>
    <property type="match status" value="1"/>
</dbReference>
<protein>
    <recommendedName>
        <fullName evidence="2">PDZ domain-containing protein</fullName>
    </recommendedName>
</protein>
<reference evidence="3" key="1">
    <citation type="submission" date="2021-02" db="EMBL/GenBank/DDBJ databases">
        <authorList>
            <person name="Dougan E. K."/>
            <person name="Rhodes N."/>
            <person name="Thang M."/>
            <person name="Chan C."/>
        </authorList>
    </citation>
    <scope>NUCLEOTIDE SEQUENCE</scope>
</reference>
<dbReference type="SUPFAM" id="SSF50156">
    <property type="entry name" value="PDZ domain-like"/>
    <property type="match status" value="1"/>
</dbReference>
<dbReference type="Proteomes" id="UP000654075">
    <property type="component" value="Unassembled WGS sequence"/>
</dbReference>
<dbReference type="InterPro" id="IPR036034">
    <property type="entry name" value="PDZ_sf"/>
</dbReference>
<sequence length="243" mass="26972">MSTEVAARPRRGRTLRVRSWPAPVRAVAAGLGLLCCWRELGAGSKELAGIRSQQAFFGPFLGNDPEELRREREAMARPAPPLAEGEEEPEGYEYVEYDWKEEALKKQLERVEARKNKAKGNITPEDKRKRLLKKAMWASAQRKGLNDGVGAVCATGVEVDLTVTLRKPLGINFIEKEDDEIPGRAYIGAIQEGSMAESLEELETGDWLMAVNGIPVADMAFDKSLKYIVDAQGDIKLKFGRVL</sequence>
<dbReference type="Gene3D" id="2.30.42.10">
    <property type="match status" value="1"/>
</dbReference>
<dbReference type="SMART" id="SM00228">
    <property type="entry name" value="PDZ"/>
    <property type="match status" value="1"/>
</dbReference>
<evidence type="ECO:0000313" key="4">
    <source>
        <dbReference type="Proteomes" id="UP000654075"/>
    </source>
</evidence>
<evidence type="ECO:0000256" key="1">
    <source>
        <dbReference type="SAM" id="Coils"/>
    </source>
</evidence>
<dbReference type="AlphaFoldDB" id="A0A813DFH1"/>